<dbReference type="Gene3D" id="3.40.50.1820">
    <property type="entry name" value="alpha/beta hydrolase"/>
    <property type="match status" value="1"/>
</dbReference>
<name>A0A2H0TFL1_9BACT</name>
<sequence length="268" mass="30889">MVVYIKIQTLKTFIKKEGEMTFFKISRQVIKPLNIPVTKYIPYGPERHTVLFIHGGSKVFSQGLFNKNIFKILALSGMCSVTFDFRGMILGGPDFYETGLHTRIQDADAVIDHLKLDQPSITNKLTVIGLSMGACVAAHIANKHKPKNLILVAPAVYDKKLVEEQVPFGERFSEIIRKKDSWKASDSFKFMEQYFGSFLVVQYQKDEVVPHEVPFMLFLANHHFFDKEERDSSFTVLKNLTHINLFSSKNKKEKMFLSHLLPWIEERI</sequence>
<dbReference type="Proteomes" id="UP000229383">
    <property type="component" value="Unassembled WGS sequence"/>
</dbReference>
<evidence type="ECO:0000313" key="2">
    <source>
        <dbReference type="EMBL" id="PIR70333.1"/>
    </source>
</evidence>
<proteinExistence type="predicted"/>
<dbReference type="AlphaFoldDB" id="A0A2H0TFL1"/>
<organism evidence="2 3">
    <name type="scientific">Candidatus Niyogibacteria bacterium CG10_big_fil_rev_8_21_14_0_10_42_19</name>
    <dbReference type="NCBI Taxonomy" id="1974725"/>
    <lineage>
        <taxon>Bacteria</taxon>
        <taxon>Candidatus Niyogiibacteriota</taxon>
    </lineage>
</organism>
<dbReference type="SUPFAM" id="SSF53474">
    <property type="entry name" value="alpha/beta-Hydrolases"/>
    <property type="match status" value="1"/>
</dbReference>
<dbReference type="Pfam" id="PF12146">
    <property type="entry name" value="Hydrolase_4"/>
    <property type="match status" value="1"/>
</dbReference>
<evidence type="ECO:0000313" key="3">
    <source>
        <dbReference type="Proteomes" id="UP000229383"/>
    </source>
</evidence>
<gene>
    <name evidence="2" type="ORF">COU46_02020</name>
</gene>
<accession>A0A2H0TFL1</accession>
<reference evidence="3" key="1">
    <citation type="submission" date="2017-09" db="EMBL/GenBank/DDBJ databases">
        <title>Depth-based differentiation of microbial function through sediment-hosted aquifers and enrichment of novel symbionts in the deep terrestrial subsurface.</title>
        <authorList>
            <person name="Probst A.J."/>
            <person name="Ladd B."/>
            <person name="Jarett J.K."/>
            <person name="Geller-Mcgrath D.E."/>
            <person name="Sieber C.M.K."/>
            <person name="Emerson J.B."/>
            <person name="Anantharaman K."/>
            <person name="Thomas B.C."/>
            <person name="Malmstrom R."/>
            <person name="Stieglmeier M."/>
            <person name="Klingl A."/>
            <person name="Woyke T."/>
            <person name="Ryan C.M."/>
            <person name="Banfield J.F."/>
        </authorList>
    </citation>
    <scope>NUCLEOTIDE SEQUENCE [LARGE SCALE GENOMIC DNA]</scope>
</reference>
<evidence type="ECO:0000259" key="1">
    <source>
        <dbReference type="Pfam" id="PF12146"/>
    </source>
</evidence>
<protein>
    <recommendedName>
        <fullName evidence="1">Serine aminopeptidase S33 domain-containing protein</fullName>
    </recommendedName>
</protein>
<dbReference type="InterPro" id="IPR029058">
    <property type="entry name" value="AB_hydrolase_fold"/>
</dbReference>
<dbReference type="InterPro" id="IPR022742">
    <property type="entry name" value="Hydrolase_4"/>
</dbReference>
<feature type="domain" description="Serine aminopeptidase S33" evidence="1">
    <location>
        <begin position="46"/>
        <end position="176"/>
    </location>
</feature>
<comment type="caution">
    <text evidence="2">The sequence shown here is derived from an EMBL/GenBank/DDBJ whole genome shotgun (WGS) entry which is preliminary data.</text>
</comment>
<dbReference type="EMBL" id="PFCN01000024">
    <property type="protein sequence ID" value="PIR70333.1"/>
    <property type="molecule type" value="Genomic_DNA"/>
</dbReference>